<dbReference type="EMBL" id="JACJVR010000082">
    <property type="protein sequence ID" value="MBB6693945.1"/>
    <property type="molecule type" value="Genomic_DNA"/>
</dbReference>
<dbReference type="EC" id="3.5.1.28" evidence="3"/>
<dbReference type="RefSeq" id="WP_185137928.1">
    <property type="nucleotide sequence ID" value="NZ_JACJVR010000082.1"/>
</dbReference>
<proteinExistence type="predicted"/>
<dbReference type="PANTHER" id="PTHR30404:SF0">
    <property type="entry name" value="N-ACETYLMURAMOYL-L-ALANINE AMIDASE AMIC"/>
    <property type="match status" value="1"/>
</dbReference>
<evidence type="ECO:0000259" key="2">
    <source>
        <dbReference type="SMART" id="SM00646"/>
    </source>
</evidence>
<dbReference type="Gene3D" id="3.40.630.40">
    <property type="entry name" value="Zn-dependent exopeptidases"/>
    <property type="match status" value="1"/>
</dbReference>
<dbReference type="SMART" id="SM00646">
    <property type="entry name" value="Ami_3"/>
    <property type="match status" value="1"/>
</dbReference>
<reference evidence="3 4" key="1">
    <citation type="submission" date="2020-08" db="EMBL/GenBank/DDBJ databases">
        <title>Cohnella phylogeny.</title>
        <authorList>
            <person name="Dunlap C."/>
        </authorList>
    </citation>
    <scope>NUCLEOTIDE SEQUENCE [LARGE SCALE GENOMIC DNA]</scope>
    <source>
        <strain evidence="3 4">DSM 25239</strain>
    </source>
</reference>
<dbReference type="InterPro" id="IPR014234">
    <property type="entry name" value="Spore_CwlD"/>
</dbReference>
<dbReference type="InterPro" id="IPR050695">
    <property type="entry name" value="N-acetylmuramoyl_amidase_3"/>
</dbReference>
<dbReference type="GO" id="GO:0008745">
    <property type="term" value="F:N-acetylmuramoyl-L-alanine amidase activity"/>
    <property type="evidence" value="ECO:0007669"/>
    <property type="project" value="UniProtKB-EC"/>
</dbReference>
<accession>A0A841U0B8</accession>
<dbReference type="GO" id="GO:0030288">
    <property type="term" value="C:outer membrane-bounded periplasmic space"/>
    <property type="evidence" value="ECO:0007669"/>
    <property type="project" value="TreeGrafter"/>
</dbReference>
<keyword evidence="1 3" id="KW-0378">Hydrolase</keyword>
<dbReference type="PANTHER" id="PTHR30404">
    <property type="entry name" value="N-ACETYLMURAMOYL-L-ALANINE AMIDASE"/>
    <property type="match status" value="1"/>
</dbReference>
<feature type="domain" description="MurNAc-LAA" evidence="2">
    <location>
        <begin position="144"/>
        <end position="256"/>
    </location>
</feature>
<gene>
    <name evidence="3" type="primary">cwlD</name>
    <name evidence="3" type="ORF">H7B90_21330</name>
</gene>
<sequence>MFRREKKGDPRSRSNSAPRRYRLVVWATPRSWLRLLSVAVLAVLACVVLFADIPATKTWTFWTTPLTGKVIALDAGHGGADGGAVSREGVIEKDINLAIVLYLRDYLQQAGALVVLTREGDYDLAGQGVKGYSKRKTEDLLQRVRTIREKKADLAISIHLNSVPSARWSGAQTFYSSASSPDSARLAAVIQREIKETLGNTNRTALTNDKVYLLKSLPMPTALVEIGFLSHPEESRMLADESYQKKVAASLYRGVLRYVSGEDRPEKAKEKPQASAVWYNG</sequence>
<evidence type="ECO:0000313" key="4">
    <source>
        <dbReference type="Proteomes" id="UP000553776"/>
    </source>
</evidence>
<dbReference type="AlphaFoldDB" id="A0A841U0B8"/>
<dbReference type="SUPFAM" id="SSF53187">
    <property type="entry name" value="Zn-dependent exopeptidases"/>
    <property type="match status" value="1"/>
</dbReference>
<dbReference type="GO" id="GO:0009253">
    <property type="term" value="P:peptidoglycan catabolic process"/>
    <property type="evidence" value="ECO:0007669"/>
    <property type="project" value="InterPro"/>
</dbReference>
<dbReference type="Proteomes" id="UP000553776">
    <property type="component" value="Unassembled WGS sequence"/>
</dbReference>
<dbReference type="InterPro" id="IPR002508">
    <property type="entry name" value="MurNAc-LAA_cat"/>
</dbReference>
<keyword evidence="4" id="KW-1185">Reference proteome</keyword>
<evidence type="ECO:0000256" key="1">
    <source>
        <dbReference type="ARBA" id="ARBA00022801"/>
    </source>
</evidence>
<dbReference type="Pfam" id="PF01520">
    <property type="entry name" value="Amidase_3"/>
    <property type="match status" value="1"/>
</dbReference>
<evidence type="ECO:0000313" key="3">
    <source>
        <dbReference type="EMBL" id="MBB6693945.1"/>
    </source>
</evidence>
<dbReference type="CDD" id="cd02696">
    <property type="entry name" value="MurNAc-LAA"/>
    <property type="match status" value="1"/>
</dbReference>
<comment type="caution">
    <text evidence="3">The sequence shown here is derived from an EMBL/GenBank/DDBJ whole genome shotgun (WGS) entry which is preliminary data.</text>
</comment>
<protein>
    <submittedName>
        <fullName evidence="3">N-acetylmuramoyl-L-alanine amidase CwlD</fullName>
        <ecNumber evidence="3">3.5.1.28</ecNumber>
    </submittedName>
</protein>
<name>A0A841U0B8_9BACL</name>
<organism evidence="3 4">
    <name type="scientific">Cohnella xylanilytica</name>
    <dbReference type="NCBI Taxonomy" id="557555"/>
    <lineage>
        <taxon>Bacteria</taxon>
        <taxon>Bacillati</taxon>
        <taxon>Bacillota</taxon>
        <taxon>Bacilli</taxon>
        <taxon>Bacillales</taxon>
        <taxon>Paenibacillaceae</taxon>
        <taxon>Cohnella</taxon>
    </lineage>
</organism>
<dbReference type="NCBIfam" id="TIGR02883">
    <property type="entry name" value="spore_cwlD"/>
    <property type="match status" value="1"/>
</dbReference>